<dbReference type="GO" id="GO:0003676">
    <property type="term" value="F:nucleic acid binding"/>
    <property type="evidence" value="ECO:0007669"/>
    <property type="project" value="InterPro"/>
</dbReference>
<protein>
    <submittedName>
        <fullName evidence="2">Tvingi protein</fullName>
        <ecNumber evidence="2">2.7.7.49</ecNumber>
        <ecNumber evidence="2">3.1.26.4</ecNumber>
    </submittedName>
</protein>
<name>A0A3R7K768_9TRYP</name>
<dbReference type="SUPFAM" id="SSF53098">
    <property type="entry name" value="Ribonuclease H-like"/>
    <property type="match status" value="1"/>
</dbReference>
<gene>
    <name evidence="2" type="ORF">Tco025E_10114</name>
</gene>
<keyword evidence="2" id="KW-0378">Hydrolase</keyword>
<dbReference type="Proteomes" id="UP000284403">
    <property type="component" value="Unassembled WGS sequence"/>
</dbReference>
<dbReference type="EC" id="2.7.7.49" evidence="2"/>
<keyword evidence="2" id="KW-0548">Nucleotidyltransferase</keyword>
<dbReference type="GeneID" id="40323725"/>
<dbReference type="AlphaFoldDB" id="A0A3R7K768"/>
<dbReference type="EC" id="3.1.26.4" evidence="2"/>
<feature type="non-terminal residue" evidence="2">
    <location>
        <position position="1"/>
    </location>
</feature>
<accession>A0A3R7K768</accession>
<dbReference type="OrthoDB" id="278217at2759"/>
<dbReference type="Gene3D" id="3.30.420.10">
    <property type="entry name" value="Ribonuclease H-like superfamily/Ribonuclease H"/>
    <property type="match status" value="1"/>
</dbReference>
<comment type="caution">
    <text evidence="2">The sequence shown here is derived from an EMBL/GenBank/DDBJ whole genome shotgun (WGS) entry which is preliminary data.</text>
</comment>
<feature type="region of interest" description="Disordered" evidence="1">
    <location>
        <begin position="326"/>
        <end position="345"/>
    </location>
</feature>
<keyword evidence="2" id="KW-0808">Transferase</keyword>
<organism evidence="2 3">
    <name type="scientific">Trypanosoma conorhini</name>
    <dbReference type="NCBI Taxonomy" id="83891"/>
    <lineage>
        <taxon>Eukaryota</taxon>
        <taxon>Discoba</taxon>
        <taxon>Euglenozoa</taxon>
        <taxon>Kinetoplastea</taxon>
        <taxon>Metakinetoplastina</taxon>
        <taxon>Trypanosomatida</taxon>
        <taxon>Trypanosomatidae</taxon>
        <taxon>Trypanosoma</taxon>
    </lineage>
</organism>
<dbReference type="InterPro" id="IPR036397">
    <property type="entry name" value="RNaseH_sf"/>
</dbReference>
<evidence type="ECO:0000256" key="1">
    <source>
        <dbReference type="SAM" id="MobiDB-lite"/>
    </source>
</evidence>
<dbReference type="RefSeq" id="XP_029222981.1">
    <property type="nucleotide sequence ID" value="XM_029376903.1"/>
</dbReference>
<feature type="compositionally biased region" description="Polar residues" evidence="1">
    <location>
        <begin position="332"/>
        <end position="344"/>
    </location>
</feature>
<dbReference type="InterPro" id="IPR012337">
    <property type="entry name" value="RNaseH-like_sf"/>
</dbReference>
<sequence>GAILYNKTGHSIRRVSAAGILACSSYRAECIAMERGLRTLCNMVHGPCPRRLKAAVFTDSLSLSLLMVLKTGPVRATDGILRRIWCKILFLARMNVDLSFQFVFSHCGVARNERVGTAADQGHAMPQRYPAWITDIITGVKRRCRRKELAVHEAGEGPKTHRTALLGHIRPTPKTLSLNRVGEAVMAQFRTGSSARFGYLYRIINSEEELLHCRWCSGAATTTTANHATPPPPPEPPPVPLAWRQMDPVVSPLCNVILAQRMTGTTHMMAVHKWTREAATRLLKKAHKAPFITMASAAIYAMQNSTRASFWWATCRVISPSCQWRRRKTPNGGETRSTQSSVNSDVRVVPKSSF</sequence>
<proteinExistence type="predicted"/>
<dbReference type="EMBL" id="MKKU01001489">
    <property type="protein sequence ID" value="RNE95217.1"/>
    <property type="molecule type" value="Genomic_DNA"/>
</dbReference>
<keyword evidence="3" id="KW-1185">Reference proteome</keyword>
<dbReference type="GO" id="GO:0003964">
    <property type="term" value="F:RNA-directed DNA polymerase activity"/>
    <property type="evidence" value="ECO:0007669"/>
    <property type="project" value="UniProtKB-EC"/>
</dbReference>
<dbReference type="GO" id="GO:0004523">
    <property type="term" value="F:RNA-DNA hybrid ribonuclease activity"/>
    <property type="evidence" value="ECO:0007669"/>
    <property type="project" value="UniProtKB-EC"/>
</dbReference>
<evidence type="ECO:0000313" key="2">
    <source>
        <dbReference type="EMBL" id="RNE95217.1"/>
    </source>
</evidence>
<reference evidence="2 3" key="1">
    <citation type="journal article" date="2018" name="BMC Genomics">
        <title>Genomic comparison of Trypanosoma conorhini and Trypanosoma rangeli to Trypanosoma cruzi strains of high and low virulence.</title>
        <authorList>
            <person name="Bradwell K.R."/>
            <person name="Koparde V.N."/>
            <person name="Matveyev A.V."/>
            <person name="Serrano M.G."/>
            <person name="Alves J.M."/>
            <person name="Parikh H."/>
            <person name="Huang B."/>
            <person name="Lee V."/>
            <person name="Espinosa-Alvarez O."/>
            <person name="Ortiz P.A."/>
            <person name="Costa-Martins A.G."/>
            <person name="Teixeira M.M."/>
            <person name="Buck G.A."/>
        </authorList>
    </citation>
    <scope>NUCLEOTIDE SEQUENCE [LARGE SCALE GENOMIC DNA]</scope>
    <source>
        <strain evidence="2 3">025E</strain>
    </source>
</reference>
<evidence type="ECO:0000313" key="3">
    <source>
        <dbReference type="Proteomes" id="UP000284403"/>
    </source>
</evidence>